<evidence type="ECO:0000313" key="6">
    <source>
        <dbReference type="Proteomes" id="UP000182800"/>
    </source>
</evidence>
<feature type="region of interest" description="Disordered" evidence="1">
    <location>
        <begin position="167"/>
        <end position="191"/>
    </location>
</feature>
<dbReference type="SUPFAM" id="SSF50346">
    <property type="entry name" value="PRC-barrel domain"/>
    <property type="match status" value="1"/>
</dbReference>
<dbReference type="InterPro" id="IPR011033">
    <property type="entry name" value="PRC_barrel-like_sf"/>
</dbReference>
<evidence type="ECO:0000313" key="3">
    <source>
        <dbReference type="EMBL" id="KPQ12307.1"/>
    </source>
</evidence>
<reference evidence="4 6" key="2">
    <citation type="submission" date="2016-08" db="EMBL/GenBank/DDBJ databases">
        <authorList>
            <person name="Varghese N."/>
            <person name="Submissions Spin"/>
        </authorList>
    </citation>
    <scope>NUCLEOTIDE SEQUENCE [LARGE SCALE GENOMIC DNA]</scope>
    <source>
        <strain evidence="4 6">HL-109</strain>
    </source>
</reference>
<organism evidence="3 5">
    <name type="scientific">Saliniramus fredricksonii</name>
    <dbReference type="NCBI Taxonomy" id="1653334"/>
    <lineage>
        <taxon>Bacteria</taxon>
        <taxon>Pseudomonadati</taxon>
        <taxon>Pseudomonadota</taxon>
        <taxon>Alphaproteobacteria</taxon>
        <taxon>Hyphomicrobiales</taxon>
        <taxon>Salinarimonadaceae</taxon>
        <taxon>Saliniramus</taxon>
    </lineage>
</organism>
<name>A0A0P8AAU9_9HYPH</name>
<sequence length="191" mass="19570">MRFSPHTNVNRYSRLAPLLAGIGALVAVVMASPLVAQTSSSAAETAPADLQMQGDFIVAQTPGHVLAKNLIGADVVSADGDTIGPVADIIIDQNRQLVGITVSVGGLLGIRKREIGIPVSAMATARDVEGTGSADARDDSFNDPVSDVILTLDSEAIAQAPEFARLEDIPGLGGGTAVSPDGTPSEERQSD</sequence>
<evidence type="ECO:0000259" key="2">
    <source>
        <dbReference type="Pfam" id="PF05239"/>
    </source>
</evidence>
<keyword evidence="6" id="KW-1185">Reference proteome</keyword>
<dbReference type="RefSeq" id="WP_165604009.1">
    <property type="nucleotide sequence ID" value="NZ_FMBM01000002.1"/>
</dbReference>
<protein>
    <submittedName>
        <fullName evidence="3 4">PRC-barrel domain</fullName>
    </submittedName>
</protein>
<dbReference type="Pfam" id="PF05239">
    <property type="entry name" value="PRC"/>
    <property type="match status" value="1"/>
</dbReference>
<comment type="caution">
    <text evidence="3">The sequence shown here is derived from an EMBL/GenBank/DDBJ whole genome shotgun (WGS) entry which is preliminary data.</text>
</comment>
<dbReference type="Proteomes" id="UP000182800">
    <property type="component" value="Unassembled WGS sequence"/>
</dbReference>
<gene>
    <name evidence="4" type="ORF">GA0071312_2145</name>
    <name evidence="3" type="ORF">HLUCCO17_01740</name>
</gene>
<evidence type="ECO:0000256" key="1">
    <source>
        <dbReference type="SAM" id="MobiDB-lite"/>
    </source>
</evidence>
<evidence type="ECO:0000313" key="5">
    <source>
        <dbReference type="Proteomes" id="UP000050497"/>
    </source>
</evidence>
<dbReference type="EMBL" id="FMBM01000002">
    <property type="protein sequence ID" value="SCC81210.1"/>
    <property type="molecule type" value="Genomic_DNA"/>
</dbReference>
<dbReference type="Gene3D" id="2.30.30.240">
    <property type="entry name" value="PRC-barrel domain"/>
    <property type="match status" value="1"/>
</dbReference>
<dbReference type="AlphaFoldDB" id="A0A0P8AAU9"/>
<proteinExistence type="predicted"/>
<dbReference type="Proteomes" id="UP000050497">
    <property type="component" value="Unassembled WGS sequence"/>
</dbReference>
<dbReference type="STRING" id="1653334.GA0071312_2145"/>
<dbReference type="EMBL" id="LJSX01000002">
    <property type="protein sequence ID" value="KPQ12307.1"/>
    <property type="molecule type" value="Genomic_DNA"/>
</dbReference>
<feature type="domain" description="PRC-barrel" evidence="2">
    <location>
        <begin position="65"/>
        <end position="123"/>
    </location>
</feature>
<dbReference type="InterPro" id="IPR027275">
    <property type="entry name" value="PRC-brl_dom"/>
</dbReference>
<reference evidence="3 5" key="1">
    <citation type="submission" date="2015-09" db="EMBL/GenBank/DDBJ databases">
        <title>Identification and resolution of microdiversity through metagenomic sequencing of parallel consortia.</title>
        <authorList>
            <person name="Nelson W.C."/>
            <person name="Romine M.F."/>
            <person name="Lindemann S.R."/>
        </authorList>
    </citation>
    <scope>NUCLEOTIDE SEQUENCE [LARGE SCALE GENOMIC DNA]</scope>
    <source>
        <strain evidence="3">HL-109</strain>
    </source>
</reference>
<accession>A0A0P8AAU9</accession>
<evidence type="ECO:0000313" key="4">
    <source>
        <dbReference type="EMBL" id="SCC81210.1"/>
    </source>
</evidence>